<accession>A0A8H3KTY6</accession>
<dbReference type="Proteomes" id="UP000615446">
    <property type="component" value="Unassembled WGS sequence"/>
</dbReference>
<keyword evidence="3" id="KW-0547">Nucleotide-binding</keyword>
<organism evidence="7 8">
    <name type="scientific">Rhizophagus clarus</name>
    <dbReference type="NCBI Taxonomy" id="94130"/>
    <lineage>
        <taxon>Eukaryota</taxon>
        <taxon>Fungi</taxon>
        <taxon>Fungi incertae sedis</taxon>
        <taxon>Mucoromycota</taxon>
        <taxon>Glomeromycotina</taxon>
        <taxon>Glomeromycetes</taxon>
        <taxon>Glomerales</taxon>
        <taxon>Glomeraceae</taxon>
        <taxon>Rhizophagus</taxon>
    </lineage>
</organism>
<evidence type="ECO:0000256" key="1">
    <source>
        <dbReference type="ARBA" id="ARBA00022527"/>
    </source>
</evidence>
<dbReference type="PANTHER" id="PTHR46716">
    <property type="entry name" value="MITOGEN-ACTIVATED PROTEIN KINASE KINASE KINASE 7"/>
    <property type="match status" value="1"/>
</dbReference>
<keyword evidence="1" id="KW-0723">Serine/threonine-protein kinase</keyword>
<gene>
    <name evidence="7" type="ORF">RCL2_000092400</name>
</gene>
<evidence type="ECO:0000259" key="6">
    <source>
        <dbReference type="PROSITE" id="PS50011"/>
    </source>
</evidence>
<evidence type="ECO:0000256" key="2">
    <source>
        <dbReference type="ARBA" id="ARBA00022679"/>
    </source>
</evidence>
<dbReference type="GO" id="GO:0004709">
    <property type="term" value="F:MAP kinase kinase kinase activity"/>
    <property type="evidence" value="ECO:0007669"/>
    <property type="project" value="TreeGrafter"/>
</dbReference>
<dbReference type="PANTHER" id="PTHR46716:SF1">
    <property type="entry name" value="MITOGEN-ACTIVATED PROTEIN KINASE KINASE KINASE 7"/>
    <property type="match status" value="1"/>
</dbReference>
<sequence length="309" mass="35378">MCSKCYLISSGWFTISKVNIDITNISSGNQNIDELLISTRTNIDSHDKIASYMNNINNNSDSLNVYDFVERELKNVISKRTMERIPYSQVKYSEDDDKIAEGGFGVIHKALWLNETIIALKTFPKSQNISKFLLNEVRSLHRCYDTIFIVKYYGITQHPETKDFMLIMEYASGGDLHMENISSLKDDHKKWVIRDLGLSQPANNSSNNKYLETTTELILEVIDGKRPEITLDTPECYSDLMKRCRNFDPSKRPSIMEIKDTVDEFTEKHHPSAIYTCRPLSSLISQVSSVDLSSTISRQGISKDLDFDI</sequence>
<proteinExistence type="predicted"/>
<keyword evidence="5" id="KW-0067">ATP-binding</keyword>
<reference evidence="7" key="1">
    <citation type="submission" date="2019-10" db="EMBL/GenBank/DDBJ databases">
        <title>Conservation and host-specific expression of non-tandemly repeated heterogenous ribosome RNA gene in arbuscular mycorrhizal fungi.</title>
        <authorList>
            <person name="Maeda T."/>
            <person name="Kobayashi Y."/>
            <person name="Nakagawa T."/>
            <person name="Ezawa T."/>
            <person name="Yamaguchi K."/>
            <person name="Bino T."/>
            <person name="Nishimoto Y."/>
            <person name="Shigenobu S."/>
            <person name="Kawaguchi M."/>
        </authorList>
    </citation>
    <scope>NUCLEOTIDE SEQUENCE</scope>
    <source>
        <strain evidence="7">HR1</strain>
    </source>
</reference>
<dbReference type="GO" id="GO:0007254">
    <property type="term" value="P:JNK cascade"/>
    <property type="evidence" value="ECO:0007669"/>
    <property type="project" value="TreeGrafter"/>
</dbReference>
<protein>
    <submittedName>
        <fullName evidence="7">Kinase-like domain-containing protein</fullName>
    </submittedName>
</protein>
<dbReference type="Gene3D" id="1.10.510.10">
    <property type="entry name" value="Transferase(Phosphotransferase) domain 1"/>
    <property type="match status" value="2"/>
</dbReference>
<dbReference type="InterPro" id="IPR011009">
    <property type="entry name" value="Kinase-like_dom_sf"/>
</dbReference>
<dbReference type="GO" id="GO:0005524">
    <property type="term" value="F:ATP binding"/>
    <property type="evidence" value="ECO:0007669"/>
    <property type="project" value="UniProtKB-KW"/>
</dbReference>
<name>A0A8H3KTY6_9GLOM</name>
<feature type="domain" description="Protein kinase" evidence="6">
    <location>
        <begin position="93"/>
        <end position="309"/>
    </location>
</feature>
<dbReference type="PROSITE" id="PS50011">
    <property type="entry name" value="PROTEIN_KINASE_DOM"/>
    <property type="match status" value="1"/>
</dbReference>
<dbReference type="GO" id="GO:0006955">
    <property type="term" value="P:immune response"/>
    <property type="evidence" value="ECO:0007669"/>
    <property type="project" value="TreeGrafter"/>
</dbReference>
<dbReference type="SUPFAM" id="SSF56112">
    <property type="entry name" value="Protein kinase-like (PK-like)"/>
    <property type="match status" value="1"/>
</dbReference>
<dbReference type="OrthoDB" id="2330496at2759"/>
<evidence type="ECO:0000256" key="3">
    <source>
        <dbReference type="ARBA" id="ARBA00022741"/>
    </source>
</evidence>
<evidence type="ECO:0000313" key="8">
    <source>
        <dbReference type="Proteomes" id="UP000615446"/>
    </source>
</evidence>
<evidence type="ECO:0000256" key="4">
    <source>
        <dbReference type="ARBA" id="ARBA00022777"/>
    </source>
</evidence>
<comment type="caution">
    <text evidence="7">The sequence shown here is derived from an EMBL/GenBank/DDBJ whole genome shotgun (WGS) entry which is preliminary data.</text>
</comment>
<keyword evidence="2" id="KW-0808">Transferase</keyword>
<dbReference type="EMBL" id="BLAL01000006">
    <property type="protein sequence ID" value="GES73382.1"/>
    <property type="molecule type" value="Genomic_DNA"/>
</dbReference>
<dbReference type="InterPro" id="IPR000719">
    <property type="entry name" value="Prot_kinase_dom"/>
</dbReference>
<dbReference type="InterPro" id="IPR001245">
    <property type="entry name" value="Ser-Thr/Tyr_kinase_cat_dom"/>
</dbReference>
<dbReference type="Pfam" id="PF07714">
    <property type="entry name" value="PK_Tyr_Ser-Thr"/>
    <property type="match status" value="1"/>
</dbReference>
<evidence type="ECO:0000313" key="7">
    <source>
        <dbReference type="EMBL" id="GES73382.1"/>
    </source>
</evidence>
<evidence type="ECO:0000256" key="5">
    <source>
        <dbReference type="ARBA" id="ARBA00022840"/>
    </source>
</evidence>
<keyword evidence="4 7" id="KW-0418">Kinase</keyword>
<dbReference type="AlphaFoldDB" id="A0A8H3KTY6"/>